<reference evidence="1" key="1">
    <citation type="journal article" date="2022" name="J Environ Chem Eng">
        <title>Biodegradation of petroleum oil using a constructed nonpathogenic and heavy metal-tolerant bacterial consortium isolated from marine sponges.</title>
        <authorList>
            <person name="Dechsakulwatana C."/>
            <person name="Rungsihiranrut A."/>
            <person name="Muangchinda C."/>
            <person name="Ningthoujam R."/>
            <person name="Klankeo P."/>
            <person name="Pinyakong O."/>
        </authorList>
    </citation>
    <scope>NUCLEOTIDE SEQUENCE</scope>
    <source>
        <strain evidence="1">TL01-2</strain>
    </source>
</reference>
<dbReference type="EMBL" id="JAPTGD010000002">
    <property type="protein sequence ID" value="MDU9694141.1"/>
    <property type="molecule type" value="Genomic_DNA"/>
</dbReference>
<reference evidence="1" key="2">
    <citation type="submission" date="2022-12" db="EMBL/GenBank/DDBJ databases">
        <authorList>
            <person name="Dechsakulwatana C."/>
            <person name="Rungsihiranrut A."/>
            <person name="Muangchinda C."/>
            <person name="Ningthoujam R."/>
            <person name="Klankeo P."/>
            <person name="Pinyakong O."/>
        </authorList>
    </citation>
    <scope>NUCLEOTIDE SEQUENCE</scope>
    <source>
        <strain evidence="1">TL01-2</strain>
    </source>
</reference>
<sequence>MQTKEQSLNLKHKRQKSTLNKTLTLSLSILLTSSIVFHPVKTFAAGTEDLTVTFAESPTQEQNKVITLPSNFDSIELVSVNTGEVDYSISGNEMTINVFNGKVSSKESFYNPTLHSKEAISVKYSDTNSFPDAVSYLDDNDYSGTLTPLSSAYIVSGSYTPPSNKTVTVSQTVSNPSYLPDKLEYNKNNYSGTLFKNNNYVVNINGDYVQYYSGTVYSKDNDTRKWRQDYSGEVYKGGTDYKNYKYSYTVTITYKAASSNLINCSYKGFSPSSVTATNFRPKCVTLDNGSSNLYTMKYNFSVTGISDAGAKGK</sequence>
<evidence type="ECO:0000313" key="1">
    <source>
        <dbReference type="EMBL" id="MDU9694141.1"/>
    </source>
</evidence>
<comment type="caution">
    <text evidence="1">The sequence shown here is derived from an EMBL/GenBank/DDBJ whole genome shotgun (WGS) entry which is preliminary data.</text>
</comment>
<dbReference type="AlphaFoldDB" id="A0AAX6NE04"/>
<evidence type="ECO:0000313" key="2">
    <source>
        <dbReference type="Proteomes" id="UP001269400"/>
    </source>
</evidence>
<accession>A0AAX6NE04</accession>
<organism evidence="1 2">
    <name type="scientific">Priestia aryabhattai</name>
    <name type="common">Bacillus aryabhattai</name>
    <dbReference type="NCBI Taxonomy" id="412384"/>
    <lineage>
        <taxon>Bacteria</taxon>
        <taxon>Bacillati</taxon>
        <taxon>Bacillota</taxon>
        <taxon>Bacilli</taxon>
        <taxon>Bacillales</taxon>
        <taxon>Bacillaceae</taxon>
        <taxon>Priestia</taxon>
    </lineage>
</organism>
<dbReference type="RefSeq" id="WP_316911354.1">
    <property type="nucleotide sequence ID" value="NZ_JAPTGD010000002.1"/>
</dbReference>
<name>A0AAX6NE04_PRIAR</name>
<protein>
    <submittedName>
        <fullName evidence="1">Uncharacterized protein</fullName>
    </submittedName>
</protein>
<dbReference type="Proteomes" id="UP001269400">
    <property type="component" value="Unassembled WGS sequence"/>
</dbReference>
<proteinExistence type="predicted"/>
<gene>
    <name evidence="1" type="ORF">O0Q50_23435</name>
</gene>